<evidence type="ECO:0000256" key="3">
    <source>
        <dbReference type="SAM" id="Phobius"/>
    </source>
</evidence>
<feature type="compositionally biased region" description="Low complexity" evidence="2">
    <location>
        <begin position="369"/>
        <end position="405"/>
    </location>
</feature>
<dbReference type="EMBL" id="JACHDN010000001">
    <property type="protein sequence ID" value="MBB5473994.1"/>
    <property type="molecule type" value="Genomic_DNA"/>
</dbReference>
<keyword evidence="3" id="KW-1133">Transmembrane helix</keyword>
<sequence length="422" mass="43856">MTNRHAAPARPRAVRHARSSGRHRVLRGVALVTVALVMVGVSGASALYIKLQTNIATVDVASLLGPGPSPVSTPDEDPEPDDPNAGRALNILVLGSDYRDAAAMAAEGEDTAGMRADTTIVVHVSADRQRVELVSIPRDSLVSIPSCQMSDGSTTRARSQAMINEAFAIGWDNGGDLASAAACSGRAIQENTGLTIDHFVVVDFGGFQSMVNAIGGVDICIPKDLYDPYTGLTLSAGQQVLSGEDAFKFARARHGNVGDGSDIARIGNQQRLIAAIVNQVFSRDVMTSAPTLLQFLGAATSSLTIDSALDLQSLTGLAWSARSVRLDDITILTIPWAAAASNKNRVEWTSEADVVWANMAADEPVVGSEEPTATDPGTGTGTETPDAGTTAPAAPETQAPAPAQTKEAGREAFTPADVTAVC</sequence>
<evidence type="ECO:0000313" key="6">
    <source>
        <dbReference type="Proteomes" id="UP000564629"/>
    </source>
</evidence>
<evidence type="ECO:0000256" key="1">
    <source>
        <dbReference type="ARBA" id="ARBA00006068"/>
    </source>
</evidence>
<dbReference type="InterPro" id="IPR050922">
    <property type="entry name" value="LytR/CpsA/Psr_CW_biosynth"/>
</dbReference>
<accession>A0A7W8SGQ7</accession>
<feature type="region of interest" description="Disordered" evidence="2">
    <location>
        <begin position="66"/>
        <end position="87"/>
    </location>
</feature>
<dbReference type="AlphaFoldDB" id="A0A7W8SGQ7"/>
<comment type="similarity">
    <text evidence="1">Belongs to the LytR/CpsA/Psr (LCP) family.</text>
</comment>
<keyword evidence="3" id="KW-0812">Transmembrane</keyword>
<feature type="domain" description="Cell envelope-related transcriptional attenuator" evidence="4">
    <location>
        <begin position="115"/>
        <end position="280"/>
    </location>
</feature>
<gene>
    <name evidence="5" type="ORF">HNR08_002730</name>
</gene>
<evidence type="ECO:0000313" key="5">
    <source>
        <dbReference type="EMBL" id="MBB5473994.1"/>
    </source>
</evidence>
<dbReference type="InterPro" id="IPR004474">
    <property type="entry name" value="LytR_CpsA_psr"/>
</dbReference>
<name>A0A7W8SGQ7_9CELL</name>
<feature type="transmembrane region" description="Helical" evidence="3">
    <location>
        <begin position="25"/>
        <end position="49"/>
    </location>
</feature>
<feature type="compositionally biased region" description="Low complexity" evidence="2">
    <location>
        <begin position="1"/>
        <end position="11"/>
    </location>
</feature>
<evidence type="ECO:0000259" key="4">
    <source>
        <dbReference type="Pfam" id="PF03816"/>
    </source>
</evidence>
<dbReference type="NCBIfam" id="TIGR00350">
    <property type="entry name" value="lytR_cpsA_psr"/>
    <property type="match status" value="1"/>
</dbReference>
<dbReference type="RefSeq" id="WP_246803174.1">
    <property type="nucleotide sequence ID" value="NZ_BJVQ01000076.1"/>
</dbReference>
<proteinExistence type="inferred from homology"/>
<dbReference type="Gene3D" id="3.40.630.190">
    <property type="entry name" value="LCP protein"/>
    <property type="match status" value="1"/>
</dbReference>
<keyword evidence="3" id="KW-0472">Membrane</keyword>
<feature type="region of interest" description="Disordered" evidence="2">
    <location>
        <begin position="362"/>
        <end position="422"/>
    </location>
</feature>
<dbReference type="PANTHER" id="PTHR33392">
    <property type="entry name" value="POLYISOPRENYL-TEICHOIC ACID--PEPTIDOGLYCAN TEICHOIC ACID TRANSFERASE TAGU"/>
    <property type="match status" value="1"/>
</dbReference>
<reference evidence="5 6" key="1">
    <citation type="submission" date="2020-08" db="EMBL/GenBank/DDBJ databases">
        <title>Sequencing the genomes of 1000 actinobacteria strains.</title>
        <authorList>
            <person name="Klenk H.-P."/>
        </authorList>
    </citation>
    <scope>NUCLEOTIDE SEQUENCE [LARGE SCALE GENOMIC DNA]</scope>
    <source>
        <strain evidence="5 6">DSM 9581</strain>
    </source>
</reference>
<dbReference type="PANTHER" id="PTHR33392:SF6">
    <property type="entry name" value="POLYISOPRENYL-TEICHOIC ACID--PEPTIDOGLYCAN TEICHOIC ACID TRANSFERASE TAGU"/>
    <property type="match status" value="1"/>
</dbReference>
<dbReference type="Pfam" id="PF03816">
    <property type="entry name" value="LytR_cpsA_psr"/>
    <property type="match status" value="1"/>
</dbReference>
<comment type="caution">
    <text evidence="5">The sequence shown here is derived from an EMBL/GenBank/DDBJ whole genome shotgun (WGS) entry which is preliminary data.</text>
</comment>
<dbReference type="Proteomes" id="UP000564629">
    <property type="component" value="Unassembled WGS sequence"/>
</dbReference>
<protein>
    <submittedName>
        <fullName evidence="5">LCP family protein required for cell wall assembly</fullName>
    </submittedName>
</protein>
<evidence type="ECO:0000256" key="2">
    <source>
        <dbReference type="SAM" id="MobiDB-lite"/>
    </source>
</evidence>
<feature type="region of interest" description="Disordered" evidence="2">
    <location>
        <begin position="1"/>
        <end position="20"/>
    </location>
</feature>
<organism evidence="5 6">
    <name type="scientific">Cellulomonas hominis</name>
    <dbReference type="NCBI Taxonomy" id="156981"/>
    <lineage>
        <taxon>Bacteria</taxon>
        <taxon>Bacillati</taxon>
        <taxon>Actinomycetota</taxon>
        <taxon>Actinomycetes</taxon>
        <taxon>Micrococcales</taxon>
        <taxon>Cellulomonadaceae</taxon>
        <taxon>Cellulomonas</taxon>
    </lineage>
</organism>